<dbReference type="GO" id="GO:0004020">
    <property type="term" value="F:adenylylsulfate kinase activity"/>
    <property type="evidence" value="ECO:0007669"/>
    <property type="project" value="UniProtKB-EC"/>
</dbReference>
<dbReference type="GO" id="GO:0005737">
    <property type="term" value="C:cytoplasm"/>
    <property type="evidence" value="ECO:0007669"/>
    <property type="project" value="TreeGrafter"/>
</dbReference>
<feature type="domain" description="APS kinase" evidence="7">
    <location>
        <begin position="2"/>
        <end position="152"/>
    </location>
</feature>
<dbReference type="GO" id="GO:0010134">
    <property type="term" value="P:sulfate assimilation via adenylyl sulfate reduction"/>
    <property type="evidence" value="ECO:0007669"/>
    <property type="project" value="TreeGrafter"/>
</dbReference>
<evidence type="ECO:0000313" key="9">
    <source>
        <dbReference type="Proteomes" id="UP000251402"/>
    </source>
</evidence>
<evidence type="ECO:0000256" key="6">
    <source>
        <dbReference type="RuleBase" id="RU004347"/>
    </source>
</evidence>
<dbReference type="InterPro" id="IPR002891">
    <property type="entry name" value="APS"/>
</dbReference>
<sequence length="188" mass="21103">MILLFCGLSGAGKTTLAKSVAAELKSLNIKIEIIDGDEYRAALCRDLGFSKEDRNENIRRLGFVASRFSAQGIVTIVSAINPYDEIRQELAEKYDHVNIVHVDCPVNKLIDRDTKGLYKRALLPDGHPDKLNNLTGINDTFEIPVNPDLYIDTCNYTIQQSTSSLLYYIINNLHPVKKQTQKIPSYTS</sequence>
<dbReference type="InterPro" id="IPR059117">
    <property type="entry name" value="APS_kinase_dom"/>
</dbReference>
<accession>A0A5C1I250</accession>
<keyword evidence="6 8" id="KW-0418">Kinase</keyword>
<dbReference type="RefSeq" id="WP_112567313.1">
    <property type="nucleotide sequence ID" value="NZ_CP043450.1"/>
</dbReference>
<comment type="catalytic activity">
    <reaction evidence="1 6">
        <text>adenosine 5'-phosphosulfate + ATP = 3'-phosphoadenylyl sulfate + ADP + H(+)</text>
        <dbReference type="Rhea" id="RHEA:24152"/>
        <dbReference type="ChEBI" id="CHEBI:15378"/>
        <dbReference type="ChEBI" id="CHEBI:30616"/>
        <dbReference type="ChEBI" id="CHEBI:58243"/>
        <dbReference type="ChEBI" id="CHEBI:58339"/>
        <dbReference type="ChEBI" id="CHEBI:456216"/>
        <dbReference type="EC" id="2.7.1.25"/>
    </reaction>
</comment>
<dbReference type="GO" id="GO:0005524">
    <property type="term" value="F:ATP binding"/>
    <property type="evidence" value="ECO:0007669"/>
    <property type="project" value="UniProtKB-KW"/>
</dbReference>
<dbReference type="GO" id="GO:0070814">
    <property type="term" value="P:hydrogen sulfide biosynthetic process"/>
    <property type="evidence" value="ECO:0007669"/>
    <property type="project" value="UniProtKB-UniPathway"/>
</dbReference>
<keyword evidence="5 6" id="KW-0067">ATP-binding</keyword>
<protein>
    <recommendedName>
        <fullName evidence="2 6">Adenylyl-sulfate kinase</fullName>
        <ecNumber evidence="2 6">2.7.1.25</ecNumber>
    </recommendedName>
</protein>
<dbReference type="NCBIfam" id="TIGR00455">
    <property type="entry name" value="apsK"/>
    <property type="match status" value="1"/>
</dbReference>
<evidence type="ECO:0000256" key="4">
    <source>
        <dbReference type="ARBA" id="ARBA00022741"/>
    </source>
</evidence>
<dbReference type="EMBL" id="CP043450">
    <property type="protein sequence ID" value="QEM11854.1"/>
    <property type="molecule type" value="Genomic_DNA"/>
</dbReference>
<evidence type="ECO:0000256" key="5">
    <source>
        <dbReference type="ARBA" id="ARBA00022840"/>
    </source>
</evidence>
<proteinExistence type="inferred from homology"/>
<comment type="pathway">
    <text evidence="6">Sulfur metabolism; hydrogen sulfide biosynthesis; sulfite from sulfate: step 2/3.</text>
</comment>
<dbReference type="InterPro" id="IPR027417">
    <property type="entry name" value="P-loop_NTPase"/>
</dbReference>
<dbReference type="PANTHER" id="PTHR42700:SF1">
    <property type="entry name" value="SULFATE ADENYLYLTRANSFERASE"/>
    <property type="match status" value="1"/>
</dbReference>
<organism evidence="8 9">
    <name type="scientific">Mucilaginibacter rubeus</name>
    <dbReference type="NCBI Taxonomy" id="2027860"/>
    <lineage>
        <taxon>Bacteria</taxon>
        <taxon>Pseudomonadati</taxon>
        <taxon>Bacteroidota</taxon>
        <taxon>Sphingobacteriia</taxon>
        <taxon>Sphingobacteriales</taxon>
        <taxon>Sphingobacteriaceae</taxon>
        <taxon>Mucilaginibacter</taxon>
    </lineage>
</organism>
<evidence type="ECO:0000259" key="7">
    <source>
        <dbReference type="Pfam" id="PF01583"/>
    </source>
</evidence>
<dbReference type="Gene3D" id="3.40.50.300">
    <property type="entry name" value="P-loop containing nucleotide triphosphate hydrolases"/>
    <property type="match status" value="1"/>
</dbReference>
<dbReference type="GO" id="GO:0004781">
    <property type="term" value="F:sulfate adenylyltransferase (ATP) activity"/>
    <property type="evidence" value="ECO:0007669"/>
    <property type="project" value="TreeGrafter"/>
</dbReference>
<keyword evidence="3 6" id="KW-0808">Transferase</keyword>
<evidence type="ECO:0000256" key="1">
    <source>
        <dbReference type="ARBA" id="ARBA00001823"/>
    </source>
</evidence>
<comment type="function">
    <text evidence="6">Catalyzes the synthesis of activated sulfate.</text>
</comment>
<evidence type="ECO:0000256" key="2">
    <source>
        <dbReference type="ARBA" id="ARBA00012121"/>
    </source>
</evidence>
<dbReference type="AlphaFoldDB" id="A0A5C1I250"/>
<dbReference type="InterPro" id="IPR050512">
    <property type="entry name" value="Sulf_AdTrans/APS_kinase"/>
</dbReference>
<evidence type="ECO:0000256" key="3">
    <source>
        <dbReference type="ARBA" id="ARBA00022679"/>
    </source>
</evidence>
<dbReference type="Proteomes" id="UP000251402">
    <property type="component" value="Chromosome"/>
</dbReference>
<dbReference type="GO" id="GO:0019379">
    <property type="term" value="P:sulfate assimilation, phosphoadenylyl sulfate reduction by phosphoadenylyl-sulfate reductase (thioredoxin)"/>
    <property type="evidence" value="ECO:0007669"/>
    <property type="project" value="TreeGrafter"/>
</dbReference>
<dbReference type="CDD" id="cd02027">
    <property type="entry name" value="APSK"/>
    <property type="match status" value="1"/>
</dbReference>
<dbReference type="UniPathway" id="UPA00140">
    <property type="reaction ID" value="UER00205"/>
</dbReference>
<evidence type="ECO:0000313" key="8">
    <source>
        <dbReference type="EMBL" id="QEM11854.1"/>
    </source>
</evidence>
<name>A0A5C1I250_9SPHI</name>
<dbReference type="PANTHER" id="PTHR42700">
    <property type="entry name" value="SULFATE ADENYLYLTRANSFERASE"/>
    <property type="match status" value="1"/>
</dbReference>
<gene>
    <name evidence="8" type="primary">cysC</name>
    <name evidence="8" type="ORF">DEO27_018060</name>
</gene>
<dbReference type="Pfam" id="PF01583">
    <property type="entry name" value="APS_kinase"/>
    <property type="match status" value="1"/>
</dbReference>
<dbReference type="KEGG" id="mrub:DEO27_018060"/>
<dbReference type="EC" id="2.7.1.25" evidence="2 6"/>
<keyword evidence="9" id="KW-1185">Reference proteome</keyword>
<dbReference type="OrthoDB" id="9804504at2"/>
<dbReference type="SUPFAM" id="SSF52540">
    <property type="entry name" value="P-loop containing nucleoside triphosphate hydrolases"/>
    <property type="match status" value="1"/>
</dbReference>
<reference evidence="8" key="1">
    <citation type="submission" date="2019-08" db="EMBL/GenBank/DDBJ databases">
        <title>Comparative genome analysis confer to the adaptation heavy metal polluted environment.</title>
        <authorList>
            <person name="Li Y."/>
        </authorList>
    </citation>
    <scope>NUCLEOTIDE SEQUENCE [LARGE SCALE GENOMIC DNA]</scope>
    <source>
        <strain evidence="8">P1</strain>
    </source>
</reference>
<comment type="similarity">
    <text evidence="6">Belongs to the APS kinase family.</text>
</comment>
<keyword evidence="4 6" id="KW-0547">Nucleotide-binding</keyword>